<sequence>MRNLFKITLQNRRNLHGILDDLSRDKLLKIPEGYRNNIWWNIAHIVVTQQLLLYKLSGLQVRIPDELINEYRKGTVPDGTAPDEEIKMVSGYLVPTIEWAQEDYNAGLFENYNEYTTSAKVTLKNIEDAIAFNLFHEGLHLGAIVSLKKILMG</sequence>
<proteinExistence type="predicted"/>
<dbReference type="Pfam" id="PF12867">
    <property type="entry name" value="DinB_2"/>
    <property type="match status" value="1"/>
</dbReference>
<dbReference type="InterPro" id="IPR024775">
    <property type="entry name" value="DinB-like"/>
</dbReference>
<reference evidence="2 3" key="1">
    <citation type="journal article" date="2006" name="Int. J. Syst. Evol. Microbiol.">
        <title>Costertonia aggregata gen. nov., sp. nov., a mesophilic marine bacterium of the family Flavobacteriaceae, isolated from a mature biofilm.</title>
        <authorList>
            <person name="Kwon K.K."/>
            <person name="Lee Y.K."/>
            <person name="Lee H.K."/>
        </authorList>
    </citation>
    <scope>NUCLEOTIDE SEQUENCE [LARGE SCALE GENOMIC DNA]</scope>
    <source>
        <strain evidence="2 3">KCCM 42265</strain>
    </source>
</reference>
<dbReference type="SUPFAM" id="SSF109854">
    <property type="entry name" value="DinB/YfiT-like putative metalloenzymes"/>
    <property type="match status" value="1"/>
</dbReference>
<dbReference type="RefSeq" id="WP_179241834.1">
    <property type="nucleotide sequence ID" value="NZ_CP058595.1"/>
</dbReference>
<gene>
    <name evidence="2" type="ORF">HYG79_09370</name>
</gene>
<dbReference type="AlphaFoldDB" id="A0A7H9AQ34"/>
<protein>
    <submittedName>
        <fullName evidence="2">DinB family protein</fullName>
    </submittedName>
</protein>
<dbReference type="Gene3D" id="1.20.120.450">
    <property type="entry name" value="dinb family like domain"/>
    <property type="match status" value="1"/>
</dbReference>
<dbReference type="KEGG" id="cagg:HYG79_09370"/>
<organism evidence="2 3">
    <name type="scientific">Costertonia aggregata</name>
    <dbReference type="NCBI Taxonomy" id="343403"/>
    <lineage>
        <taxon>Bacteria</taxon>
        <taxon>Pseudomonadati</taxon>
        <taxon>Bacteroidota</taxon>
        <taxon>Flavobacteriia</taxon>
        <taxon>Flavobacteriales</taxon>
        <taxon>Flavobacteriaceae</taxon>
        <taxon>Costertonia</taxon>
    </lineage>
</organism>
<dbReference type="Proteomes" id="UP000509302">
    <property type="component" value="Chromosome"/>
</dbReference>
<keyword evidence="3" id="KW-1185">Reference proteome</keyword>
<name>A0A7H9AQ34_9FLAO</name>
<evidence type="ECO:0000313" key="2">
    <source>
        <dbReference type="EMBL" id="QLG45546.1"/>
    </source>
</evidence>
<accession>A0A7H9AQ34</accession>
<dbReference type="EMBL" id="CP058595">
    <property type="protein sequence ID" value="QLG45546.1"/>
    <property type="molecule type" value="Genomic_DNA"/>
</dbReference>
<dbReference type="InterPro" id="IPR034660">
    <property type="entry name" value="DinB/YfiT-like"/>
</dbReference>
<evidence type="ECO:0000313" key="3">
    <source>
        <dbReference type="Proteomes" id="UP000509302"/>
    </source>
</evidence>
<evidence type="ECO:0000259" key="1">
    <source>
        <dbReference type="Pfam" id="PF12867"/>
    </source>
</evidence>
<feature type="domain" description="DinB-like" evidence="1">
    <location>
        <begin position="10"/>
        <end position="144"/>
    </location>
</feature>